<keyword evidence="5" id="KW-1185">Reference proteome</keyword>
<accession>A0A134AHK1</accession>
<keyword evidence="2" id="KW-1133">Transmembrane helix</keyword>
<feature type="transmembrane region" description="Helical" evidence="2">
    <location>
        <begin position="286"/>
        <end position="303"/>
    </location>
</feature>
<gene>
    <name evidence="4" type="ORF">HMPREF1863_00676</name>
</gene>
<feature type="domain" description="Acyltransferase 3" evidence="3">
    <location>
        <begin position="38"/>
        <end position="335"/>
    </location>
</feature>
<feature type="transmembrane region" description="Helical" evidence="2">
    <location>
        <begin position="323"/>
        <end position="342"/>
    </location>
</feature>
<keyword evidence="4" id="KW-0012">Acyltransferase</keyword>
<feature type="transmembrane region" description="Helical" evidence="2">
    <location>
        <begin position="84"/>
        <end position="100"/>
    </location>
</feature>
<evidence type="ECO:0000256" key="2">
    <source>
        <dbReference type="SAM" id="Phobius"/>
    </source>
</evidence>
<feature type="transmembrane region" description="Helical" evidence="2">
    <location>
        <begin position="254"/>
        <end position="274"/>
    </location>
</feature>
<sequence length="627" mass="70922">MEESNKRSFFMTTKQKRTVAGIKGFALCLILFYMAFSQIFVGGHLGYQLLFALSGYLTFDLYIKKRIYPGPFFVEKVRALWPELIGMVTITTAVYAIFFSKDLPLVRGQALSAVFFVNNLFQGFHGHPLSIHQPSPFGHLWFISLLMQCYFIFALVIMGKKTKQKIISVAFILTALSVVSALLLGLYGGLDLSESRIFYMPDSRLFSFFIPVPVAAYGVFSKKELRIETREIGMLGIMILFVIFVLFMPEENLAYFGGLVFSGILLSIFLFLLFRGETTFESVFHFPLFTFIGDRSYSFYLYSMPVFFFMRKLAERTGLNVTVATWIGLVLLLFVGQASYYFFKKRQMVKNKVLLAMCGILGIILALSFYSQSTEIMKSTKKEKQVVKTVESETAKKKEEASITEKFKPSDELAAAIEQVNAQQPKYKLTNDDLGKLQNVEGILLGDSAARAARESYLKLMPSLRIHGDSNLTPAWYVEQVQDYHGEGPVILQLGNDIKLDYNNVKTIVEAGDGKPIYFISVVTPNDFEENNNKILHQIADHYKNVNIVDWYKEAKVQSDFFDQEGQMNQPATRLMAHMLGHSLLYNKPTATNGGDEDTKESKSKTTTESNLSLGENDRGSGIKEPK</sequence>
<feature type="transmembrane region" description="Helical" evidence="2">
    <location>
        <begin position="166"/>
        <end position="188"/>
    </location>
</feature>
<feature type="transmembrane region" description="Helical" evidence="2">
    <location>
        <begin position="354"/>
        <end position="371"/>
    </location>
</feature>
<protein>
    <submittedName>
        <fullName evidence="4">Acyltransferase</fullName>
    </submittedName>
</protein>
<keyword evidence="2" id="KW-0472">Membrane</keyword>
<feature type="region of interest" description="Disordered" evidence="1">
    <location>
        <begin position="586"/>
        <end position="627"/>
    </location>
</feature>
<comment type="caution">
    <text evidence="4">The sequence shown here is derived from an EMBL/GenBank/DDBJ whole genome shotgun (WGS) entry which is preliminary data.</text>
</comment>
<dbReference type="GO" id="GO:0016020">
    <property type="term" value="C:membrane"/>
    <property type="evidence" value="ECO:0007669"/>
    <property type="project" value="TreeGrafter"/>
</dbReference>
<dbReference type="GO" id="GO:0016747">
    <property type="term" value="F:acyltransferase activity, transferring groups other than amino-acyl groups"/>
    <property type="evidence" value="ECO:0007669"/>
    <property type="project" value="InterPro"/>
</dbReference>
<feature type="transmembrane region" description="Helical" evidence="2">
    <location>
        <begin position="203"/>
        <end position="220"/>
    </location>
</feature>
<keyword evidence="2" id="KW-0812">Transmembrane</keyword>
<dbReference type="Pfam" id="PF01757">
    <property type="entry name" value="Acyl_transf_3"/>
    <property type="match status" value="1"/>
</dbReference>
<evidence type="ECO:0000259" key="3">
    <source>
        <dbReference type="Pfam" id="PF01757"/>
    </source>
</evidence>
<proteinExistence type="predicted"/>
<dbReference type="PANTHER" id="PTHR23028:SF53">
    <property type="entry name" value="ACYL_TRANSF_3 DOMAIN-CONTAINING PROTEIN"/>
    <property type="match status" value="1"/>
</dbReference>
<dbReference type="EMBL" id="LSDG01000022">
    <property type="protein sequence ID" value="KXB67203.1"/>
    <property type="molecule type" value="Genomic_DNA"/>
</dbReference>
<dbReference type="InterPro" id="IPR050879">
    <property type="entry name" value="Acyltransferase_3"/>
</dbReference>
<dbReference type="GO" id="GO:0000271">
    <property type="term" value="P:polysaccharide biosynthetic process"/>
    <property type="evidence" value="ECO:0007669"/>
    <property type="project" value="TreeGrafter"/>
</dbReference>
<evidence type="ECO:0000256" key="1">
    <source>
        <dbReference type="SAM" id="MobiDB-lite"/>
    </source>
</evidence>
<name>A0A134AHK1_9FIRM</name>
<dbReference type="OrthoDB" id="9796461at2"/>
<feature type="compositionally biased region" description="Basic and acidic residues" evidence="1">
    <location>
        <begin position="616"/>
        <end position="627"/>
    </location>
</feature>
<dbReference type="Proteomes" id="UP000070442">
    <property type="component" value="Unassembled WGS sequence"/>
</dbReference>
<reference evidence="5" key="1">
    <citation type="submission" date="2016-01" db="EMBL/GenBank/DDBJ databases">
        <authorList>
            <person name="Mitreva M."/>
            <person name="Pepin K.H."/>
            <person name="Mihindukulasuriya K.A."/>
            <person name="Fulton R."/>
            <person name="Fronick C."/>
            <person name="O'Laughlin M."/>
            <person name="Miner T."/>
            <person name="Herter B."/>
            <person name="Rosa B.A."/>
            <person name="Cordes M."/>
            <person name="Tomlinson C."/>
            <person name="Wollam A."/>
            <person name="Palsikar V.B."/>
            <person name="Mardis E.R."/>
            <person name="Wilson R.K."/>
        </authorList>
    </citation>
    <scope>NUCLEOTIDE SEQUENCE [LARGE SCALE GENOMIC DNA]</scope>
    <source>
        <strain evidence="5">DNF00729</strain>
    </source>
</reference>
<feature type="transmembrane region" description="Helical" evidence="2">
    <location>
        <begin position="45"/>
        <end position="63"/>
    </location>
</feature>
<feature type="transmembrane region" description="Helical" evidence="2">
    <location>
        <begin position="20"/>
        <end position="39"/>
    </location>
</feature>
<feature type="transmembrane region" description="Helical" evidence="2">
    <location>
        <begin position="232"/>
        <end position="248"/>
    </location>
</feature>
<dbReference type="PATRIC" id="fig|755172.3.peg.648"/>
<dbReference type="STRING" id="755172.HMPREF1863_00676"/>
<organism evidence="4 5">
    <name type="scientific">Aedoeadaptatus coxii</name>
    <dbReference type="NCBI Taxonomy" id="755172"/>
    <lineage>
        <taxon>Bacteria</taxon>
        <taxon>Bacillati</taxon>
        <taxon>Bacillota</taxon>
        <taxon>Tissierellia</taxon>
        <taxon>Tissierellales</taxon>
        <taxon>Peptoniphilaceae</taxon>
        <taxon>Aedoeadaptatus</taxon>
    </lineage>
</organism>
<feature type="transmembrane region" description="Helical" evidence="2">
    <location>
        <begin position="139"/>
        <end position="159"/>
    </location>
</feature>
<evidence type="ECO:0000313" key="4">
    <source>
        <dbReference type="EMBL" id="KXB67203.1"/>
    </source>
</evidence>
<evidence type="ECO:0000313" key="5">
    <source>
        <dbReference type="Proteomes" id="UP000070442"/>
    </source>
</evidence>
<dbReference type="InterPro" id="IPR002656">
    <property type="entry name" value="Acyl_transf_3_dom"/>
</dbReference>
<dbReference type="PANTHER" id="PTHR23028">
    <property type="entry name" value="ACETYLTRANSFERASE"/>
    <property type="match status" value="1"/>
</dbReference>
<keyword evidence="4" id="KW-0808">Transferase</keyword>
<dbReference type="AlphaFoldDB" id="A0A134AHK1"/>